<dbReference type="SUPFAM" id="SSF52540">
    <property type="entry name" value="P-loop containing nucleoside triphosphate hydrolases"/>
    <property type="match status" value="1"/>
</dbReference>
<sequence length="391" mass="42683">MRQVMAISLEIRLGIAGTAKNTGKTTTTAAIIDELRDRNIPFFLTSIGYDGENIDNITGLPKPKLRVEPGDLVATAEKCLEVSTAGYKVLTPTNIRTPLGKISLVQVTKSGLAVTAGPNKSSEVRALAQLFRETGPGVMIFDGALNRIAPMVETDGFVLATGAARTPDIPRLAEETELVWRIASLPTVPKAARIAKYPPVVITLIDKELTELKSWPAASLIGEFEAQELADGLAAIVVPPDSYLYIPGIISEQALLVLCAYFQQYNWPIFLTFADPIKLLVSSNPVAYYTLLDKIFAAGGYVGVVKRVPLLAVTLNPFYPEYRFDSKTYQPAFVDFMRLQLLVQKNIQAPVYNVVKQGAKSLVDNILAGARRWEGPSTMYFNKENTACAEP</sequence>
<evidence type="ECO:0000313" key="2">
    <source>
        <dbReference type="Proteomes" id="UP000192738"/>
    </source>
</evidence>
<dbReference type="Proteomes" id="UP000192738">
    <property type="component" value="Unassembled WGS sequence"/>
</dbReference>
<evidence type="ECO:0000313" key="1">
    <source>
        <dbReference type="EMBL" id="SMC40852.1"/>
    </source>
</evidence>
<dbReference type="RefSeq" id="WP_084574222.1">
    <property type="nucleotide sequence ID" value="NZ_FWXI01000002.1"/>
</dbReference>
<reference evidence="1 2" key="1">
    <citation type="submission" date="2017-04" db="EMBL/GenBank/DDBJ databases">
        <authorList>
            <person name="Afonso C.L."/>
            <person name="Miller P.J."/>
            <person name="Scott M.A."/>
            <person name="Spackman E."/>
            <person name="Goraichik I."/>
            <person name="Dimitrov K.M."/>
            <person name="Suarez D.L."/>
            <person name="Swayne D.E."/>
        </authorList>
    </citation>
    <scope>NUCLEOTIDE SEQUENCE [LARGE SCALE GENOMIC DNA]</scope>
    <source>
        <strain evidence="1 2">DSM 5090</strain>
    </source>
</reference>
<accession>A0A1W1YXP0</accession>
<dbReference type="InterPro" id="IPR027417">
    <property type="entry name" value="P-loop_NTPase"/>
</dbReference>
<dbReference type="STRING" id="112901.SAMN04488500_102282"/>
<gene>
    <name evidence="1" type="ORF">SAMN04488500_102282</name>
</gene>
<proteinExistence type="predicted"/>
<protein>
    <submittedName>
        <fullName evidence="1">Uncharacterized protein</fullName>
    </submittedName>
</protein>
<organism evidence="1 2">
    <name type="scientific">Sporomusa malonica</name>
    <dbReference type="NCBI Taxonomy" id="112901"/>
    <lineage>
        <taxon>Bacteria</taxon>
        <taxon>Bacillati</taxon>
        <taxon>Bacillota</taxon>
        <taxon>Negativicutes</taxon>
        <taxon>Selenomonadales</taxon>
        <taxon>Sporomusaceae</taxon>
        <taxon>Sporomusa</taxon>
    </lineage>
</organism>
<dbReference type="OrthoDB" id="9783544at2"/>
<name>A0A1W1YXP0_9FIRM</name>
<dbReference type="AlphaFoldDB" id="A0A1W1YXP0"/>
<dbReference type="EMBL" id="FWXI01000002">
    <property type="protein sequence ID" value="SMC40852.1"/>
    <property type="molecule type" value="Genomic_DNA"/>
</dbReference>
<keyword evidence="2" id="KW-1185">Reference proteome</keyword>